<name>A0ABT7Y5U8_9VIBR</name>
<comment type="caution">
    <text evidence="1">The sequence shown here is derived from an EMBL/GenBank/DDBJ whole genome shotgun (WGS) entry which is preliminary data.</text>
</comment>
<accession>A0ABT7Y5U8</accession>
<protein>
    <submittedName>
        <fullName evidence="1">Uncharacterized protein</fullName>
    </submittedName>
</protein>
<gene>
    <name evidence="1" type="ORF">QWJ08_18970</name>
</gene>
<sequence length="173" mass="19274">MTYWYCEPLAVYAEEKVLASESDSSYSLGEAVTQVLLTSEYGDKKTVPFNIDEVVSPTRNYPSIEQGDTKLIWVISSDANWNGLDEVKILTLDLSTMSFSLSYLSELLSDEVLKRDLDGGTTFDIELRNQGNSLLFTVKDVYGNEQITSLFDWGSGKWGSSKTHHSSCALISD</sequence>
<organism evidence="1 2">
    <name type="scientific">Vibrio agarivorans</name>
    <dbReference type="NCBI Taxonomy" id="153622"/>
    <lineage>
        <taxon>Bacteria</taxon>
        <taxon>Pseudomonadati</taxon>
        <taxon>Pseudomonadota</taxon>
        <taxon>Gammaproteobacteria</taxon>
        <taxon>Vibrionales</taxon>
        <taxon>Vibrionaceae</taxon>
        <taxon>Vibrio</taxon>
    </lineage>
</organism>
<keyword evidence="2" id="KW-1185">Reference proteome</keyword>
<dbReference type="Proteomes" id="UP001169719">
    <property type="component" value="Unassembled WGS sequence"/>
</dbReference>
<proteinExistence type="predicted"/>
<dbReference type="RefSeq" id="WP_289963494.1">
    <property type="nucleotide sequence ID" value="NZ_JAUEOZ010000002.1"/>
</dbReference>
<evidence type="ECO:0000313" key="1">
    <source>
        <dbReference type="EMBL" id="MDN2483431.1"/>
    </source>
</evidence>
<dbReference type="EMBL" id="JAUEOZ010000002">
    <property type="protein sequence ID" value="MDN2483431.1"/>
    <property type="molecule type" value="Genomic_DNA"/>
</dbReference>
<evidence type="ECO:0000313" key="2">
    <source>
        <dbReference type="Proteomes" id="UP001169719"/>
    </source>
</evidence>
<reference evidence="1" key="1">
    <citation type="submission" date="2024-05" db="EMBL/GenBank/DDBJ databases">
        <title>Genome Sequences of Four Agar- Degrading Marine Bacteria.</title>
        <authorList>
            <person name="Phillips E.K."/>
            <person name="Shaffer J.C."/>
            <person name="Henson M.W."/>
            <person name="Temperton B."/>
            <person name="Thrash C.J."/>
            <person name="Martin M.O."/>
        </authorList>
    </citation>
    <scope>NUCLEOTIDE SEQUENCE</scope>
    <source>
        <strain evidence="1">EKP203</strain>
    </source>
</reference>